<organism evidence="1 2">
    <name type="scientific">Gymnopilus junonius</name>
    <name type="common">Spectacular rustgill mushroom</name>
    <name type="synonym">Gymnopilus spectabilis subsp. junonius</name>
    <dbReference type="NCBI Taxonomy" id="109634"/>
    <lineage>
        <taxon>Eukaryota</taxon>
        <taxon>Fungi</taxon>
        <taxon>Dikarya</taxon>
        <taxon>Basidiomycota</taxon>
        <taxon>Agaricomycotina</taxon>
        <taxon>Agaricomycetes</taxon>
        <taxon>Agaricomycetidae</taxon>
        <taxon>Agaricales</taxon>
        <taxon>Agaricineae</taxon>
        <taxon>Hymenogastraceae</taxon>
        <taxon>Gymnopilus</taxon>
    </lineage>
</organism>
<dbReference type="Proteomes" id="UP000724874">
    <property type="component" value="Unassembled WGS sequence"/>
</dbReference>
<protein>
    <submittedName>
        <fullName evidence="1">Uncharacterized protein</fullName>
    </submittedName>
</protein>
<name>A0A9P5NFV2_GYMJU</name>
<accession>A0A9P5NFV2</accession>
<evidence type="ECO:0000313" key="1">
    <source>
        <dbReference type="EMBL" id="KAF8885856.1"/>
    </source>
</evidence>
<keyword evidence="2" id="KW-1185">Reference proteome</keyword>
<evidence type="ECO:0000313" key="2">
    <source>
        <dbReference type="Proteomes" id="UP000724874"/>
    </source>
</evidence>
<dbReference type="EMBL" id="JADNYJ010000099">
    <property type="protein sequence ID" value="KAF8885856.1"/>
    <property type="molecule type" value="Genomic_DNA"/>
</dbReference>
<gene>
    <name evidence="1" type="ORF">CPB84DRAFT_1750049</name>
</gene>
<comment type="caution">
    <text evidence="1">The sequence shown here is derived from an EMBL/GenBank/DDBJ whole genome shotgun (WGS) entry which is preliminary data.</text>
</comment>
<proteinExistence type="predicted"/>
<sequence>MCRVGKGRKESDGTLSKMNTWVELLTRIKCKLPTVKESCPSKFHGSIEGGVESDIEVSQNAGELLKDVECDGELRLPVLFPMELLNSLDDTTENLRFASFEWKTFIDMEGTNGREVGFNCFGLEATLAKGRNPLEEDARRGREIFSRRVEELRVELSKVNKGLLPRGVGFSSTGGKAVEKVEGCKSGDISVHFIPERWDFIKEDVRLRCGASSRSFLNWKQEAASASKFCLDGIQIEWKENFRQAPSKKIRCMMGIE</sequence>
<reference evidence="1" key="1">
    <citation type="submission" date="2020-11" db="EMBL/GenBank/DDBJ databases">
        <authorList>
            <consortium name="DOE Joint Genome Institute"/>
            <person name="Ahrendt S."/>
            <person name="Riley R."/>
            <person name="Andreopoulos W."/>
            <person name="LaButti K."/>
            <person name="Pangilinan J."/>
            <person name="Ruiz-duenas F.J."/>
            <person name="Barrasa J.M."/>
            <person name="Sanchez-Garcia M."/>
            <person name="Camarero S."/>
            <person name="Miyauchi S."/>
            <person name="Serrano A."/>
            <person name="Linde D."/>
            <person name="Babiker R."/>
            <person name="Drula E."/>
            <person name="Ayuso-Fernandez I."/>
            <person name="Pacheco R."/>
            <person name="Padilla G."/>
            <person name="Ferreira P."/>
            <person name="Barriuso J."/>
            <person name="Kellner H."/>
            <person name="Castanera R."/>
            <person name="Alfaro M."/>
            <person name="Ramirez L."/>
            <person name="Pisabarro A.G."/>
            <person name="Kuo A."/>
            <person name="Tritt A."/>
            <person name="Lipzen A."/>
            <person name="He G."/>
            <person name="Yan M."/>
            <person name="Ng V."/>
            <person name="Cullen D."/>
            <person name="Martin F."/>
            <person name="Rosso M.-N."/>
            <person name="Henrissat B."/>
            <person name="Hibbett D."/>
            <person name="Martinez A.T."/>
            <person name="Grigoriev I.V."/>
        </authorList>
    </citation>
    <scope>NUCLEOTIDE SEQUENCE</scope>
    <source>
        <strain evidence="1">AH 44721</strain>
    </source>
</reference>
<dbReference type="AlphaFoldDB" id="A0A9P5NFV2"/>